<evidence type="ECO:0000256" key="3">
    <source>
        <dbReference type="ARBA" id="ARBA00023163"/>
    </source>
</evidence>
<dbReference type="CDD" id="cd07377">
    <property type="entry name" value="WHTH_GntR"/>
    <property type="match status" value="1"/>
</dbReference>
<dbReference type="InterPro" id="IPR000524">
    <property type="entry name" value="Tscrpt_reg_HTH_GntR"/>
</dbReference>
<dbReference type="Proteomes" id="UP001519271">
    <property type="component" value="Unassembled WGS sequence"/>
</dbReference>
<dbReference type="Pfam" id="PF00392">
    <property type="entry name" value="GntR"/>
    <property type="match status" value="1"/>
</dbReference>
<dbReference type="SUPFAM" id="SSF48008">
    <property type="entry name" value="GntR ligand-binding domain-like"/>
    <property type="match status" value="1"/>
</dbReference>
<keyword evidence="1" id="KW-0805">Transcription regulation</keyword>
<dbReference type="SMART" id="SM00895">
    <property type="entry name" value="FCD"/>
    <property type="match status" value="1"/>
</dbReference>
<dbReference type="InterPro" id="IPR011711">
    <property type="entry name" value="GntR_C"/>
</dbReference>
<sequence>MSITEQIYESMKQGIANGTYQPSENLPEQELSNVYGVSRNTIKKVLLMLERENLVVIEPNKGAKVRSYSMDEVLEFLELRANLEGFITRLAVNRFTPDDIKNLEETLRVMKVHYSNNELIEYSKNNQIFHNAIYSACPNKLAVELTKNLKSQMSKYNTKTILIPGRDSQSYSEHSAILDAIKNKDSDLADALMVMHIMNVRKTFKENYKFLF</sequence>
<proteinExistence type="predicted"/>
<dbReference type="PROSITE" id="PS50949">
    <property type="entry name" value="HTH_GNTR"/>
    <property type="match status" value="1"/>
</dbReference>
<dbReference type="InterPro" id="IPR008920">
    <property type="entry name" value="TF_FadR/GntR_C"/>
</dbReference>
<dbReference type="PANTHER" id="PTHR43537">
    <property type="entry name" value="TRANSCRIPTIONAL REGULATOR, GNTR FAMILY"/>
    <property type="match status" value="1"/>
</dbReference>
<feature type="domain" description="HTH gntR-type" evidence="4">
    <location>
        <begin position="1"/>
        <end position="68"/>
    </location>
</feature>
<evidence type="ECO:0000313" key="5">
    <source>
        <dbReference type="EMBL" id="MBP1917908.1"/>
    </source>
</evidence>
<dbReference type="RefSeq" id="WP_209458156.1">
    <property type="nucleotide sequence ID" value="NZ_JAGGKC010000002.1"/>
</dbReference>
<evidence type="ECO:0000313" key="6">
    <source>
        <dbReference type="Proteomes" id="UP001519271"/>
    </source>
</evidence>
<comment type="caution">
    <text evidence="5">The sequence shown here is derived from an EMBL/GenBank/DDBJ whole genome shotgun (WGS) entry which is preliminary data.</text>
</comment>
<dbReference type="Gene3D" id="1.20.120.530">
    <property type="entry name" value="GntR ligand-binding domain-like"/>
    <property type="match status" value="1"/>
</dbReference>
<reference evidence="5 6" key="1">
    <citation type="submission" date="2021-03" db="EMBL/GenBank/DDBJ databases">
        <title>Genomic Encyclopedia of Type Strains, Phase IV (KMG-IV): sequencing the most valuable type-strain genomes for metagenomic binning, comparative biology and taxonomic classification.</title>
        <authorList>
            <person name="Goeker M."/>
        </authorList>
    </citation>
    <scope>NUCLEOTIDE SEQUENCE [LARGE SCALE GENOMIC DNA]</scope>
    <source>
        <strain evidence="5 6">DSM 6139</strain>
    </source>
</reference>
<accession>A0ABS4G040</accession>
<dbReference type="SMART" id="SM00345">
    <property type="entry name" value="HTH_GNTR"/>
    <property type="match status" value="1"/>
</dbReference>
<gene>
    <name evidence="5" type="ORF">J2Z34_000379</name>
</gene>
<keyword evidence="3" id="KW-0804">Transcription</keyword>
<keyword evidence="2 5" id="KW-0238">DNA-binding</keyword>
<dbReference type="InterPro" id="IPR036390">
    <property type="entry name" value="WH_DNA-bd_sf"/>
</dbReference>
<evidence type="ECO:0000256" key="1">
    <source>
        <dbReference type="ARBA" id="ARBA00023015"/>
    </source>
</evidence>
<evidence type="ECO:0000259" key="4">
    <source>
        <dbReference type="PROSITE" id="PS50949"/>
    </source>
</evidence>
<dbReference type="Pfam" id="PF07729">
    <property type="entry name" value="FCD"/>
    <property type="match status" value="1"/>
</dbReference>
<evidence type="ECO:0000256" key="2">
    <source>
        <dbReference type="ARBA" id="ARBA00023125"/>
    </source>
</evidence>
<protein>
    <submittedName>
        <fullName evidence="5">DNA-binding GntR family transcriptional regulator</fullName>
    </submittedName>
</protein>
<dbReference type="Gene3D" id="1.10.10.10">
    <property type="entry name" value="Winged helix-like DNA-binding domain superfamily/Winged helix DNA-binding domain"/>
    <property type="match status" value="1"/>
</dbReference>
<dbReference type="EMBL" id="JAGGKC010000002">
    <property type="protein sequence ID" value="MBP1917908.1"/>
    <property type="molecule type" value="Genomic_DNA"/>
</dbReference>
<keyword evidence="6" id="KW-1185">Reference proteome</keyword>
<dbReference type="InterPro" id="IPR036388">
    <property type="entry name" value="WH-like_DNA-bd_sf"/>
</dbReference>
<dbReference type="PANTHER" id="PTHR43537:SF5">
    <property type="entry name" value="UXU OPERON TRANSCRIPTIONAL REGULATOR"/>
    <property type="match status" value="1"/>
</dbReference>
<name>A0ABS4G040_9CLOT</name>
<dbReference type="SUPFAM" id="SSF46785">
    <property type="entry name" value="Winged helix' DNA-binding domain"/>
    <property type="match status" value="1"/>
</dbReference>
<organism evidence="5 6">
    <name type="scientific">Youngiibacter multivorans</name>
    <dbReference type="NCBI Taxonomy" id="937251"/>
    <lineage>
        <taxon>Bacteria</taxon>
        <taxon>Bacillati</taxon>
        <taxon>Bacillota</taxon>
        <taxon>Clostridia</taxon>
        <taxon>Eubacteriales</taxon>
        <taxon>Clostridiaceae</taxon>
        <taxon>Youngiibacter</taxon>
    </lineage>
</organism>
<dbReference type="GO" id="GO:0003677">
    <property type="term" value="F:DNA binding"/>
    <property type="evidence" value="ECO:0007669"/>
    <property type="project" value="UniProtKB-KW"/>
</dbReference>